<keyword evidence="8" id="KW-1185">Reference proteome</keyword>
<comment type="similarity">
    <text evidence="1 4">Belongs to the ketopantoate reductase family.</text>
</comment>
<comment type="pathway">
    <text evidence="4">Cofactor biosynthesis; (R)-pantothenate biosynthesis; (R)-pantoate from 3-methyl-2-oxobutanoate: step 2/2.</text>
</comment>
<dbReference type="InterPro" id="IPR051402">
    <property type="entry name" value="KPR-Related"/>
</dbReference>
<comment type="function">
    <text evidence="4">Catalyzes the NADPH-dependent reduction of ketopantoate into pantoic acid.</text>
</comment>
<dbReference type="EMBL" id="JAECVW010000003">
    <property type="protein sequence ID" value="MBH8594952.1"/>
    <property type="molecule type" value="Genomic_DNA"/>
</dbReference>
<dbReference type="EC" id="1.1.1.169" evidence="4"/>
<dbReference type="InterPro" id="IPR013328">
    <property type="entry name" value="6PGD_dom2"/>
</dbReference>
<dbReference type="SUPFAM" id="SSF48179">
    <property type="entry name" value="6-phosphogluconate dehydrogenase C-terminal domain-like"/>
    <property type="match status" value="1"/>
</dbReference>
<evidence type="ECO:0000313" key="8">
    <source>
        <dbReference type="Proteomes" id="UP000633619"/>
    </source>
</evidence>
<comment type="catalytic activity">
    <reaction evidence="4">
        <text>(R)-pantoate + NADP(+) = 2-dehydropantoate + NADPH + H(+)</text>
        <dbReference type="Rhea" id="RHEA:16233"/>
        <dbReference type="ChEBI" id="CHEBI:11561"/>
        <dbReference type="ChEBI" id="CHEBI:15378"/>
        <dbReference type="ChEBI" id="CHEBI:15980"/>
        <dbReference type="ChEBI" id="CHEBI:57783"/>
        <dbReference type="ChEBI" id="CHEBI:58349"/>
        <dbReference type="EC" id="1.1.1.169"/>
    </reaction>
</comment>
<feature type="domain" description="Ketopantoate reductase N-terminal" evidence="5">
    <location>
        <begin position="4"/>
        <end position="151"/>
    </location>
</feature>
<keyword evidence="4" id="KW-0566">Pantothenate biosynthesis</keyword>
<dbReference type="Pfam" id="PF02558">
    <property type="entry name" value="ApbA"/>
    <property type="match status" value="1"/>
</dbReference>
<sequence length="308" mass="34337">MRVLMVGAGAVGGYFGGRLVEKGEDVTFLVRKKRQEQLEQNGLMIKSVNGNAKLKVKTLTVGQPVPAFDLIILSVKAYHLTETINDIKPYVGENSTILPLLNGIVHIQQLQNEFGAEKILGGLCFIESTLNAQGEIEQYSPQHEIVYGELNGDVTQRILDIQALFDGAGFDARYSQKIRIEMWQKYIFISAMSGMTCLMNSSIGPILSAPYGKEMYHQLLEEIVSVARHQEPEIPTSLAGKILHNMESLSPSMKSSMLRDMEKGKPVESDHFHGALLKMAPEDARLPLIKAIYSKLSIYQQELEKSRQ</sequence>
<dbReference type="InterPro" id="IPR003710">
    <property type="entry name" value="ApbA"/>
</dbReference>
<evidence type="ECO:0000313" key="7">
    <source>
        <dbReference type="EMBL" id="MBH8594952.1"/>
    </source>
</evidence>
<accession>A0A8I1ABT4</accession>
<organism evidence="7 8">
    <name type="scientific">Thermoactinomyces intermedius</name>
    <dbReference type="NCBI Taxonomy" id="2024"/>
    <lineage>
        <taxon>Bacteria</taxon>
        <taxon>Bacillati</taxon>
        <taxon>Bacillota</taxon>
        <taxon>Bacilli</taxon>
        <taxon>Bacillales</taxon>
        <taxon>Thermoactinomycetaceae</taxon>
        <taxon>Thermoactinomyces</taxon>
    </lineage>
</organism>
<dbReference type="GO" id="GO:0008677">
    <property type="term" value="F:2-dehydropantoate 2-reductase activity"/>
    <property type="evidence" value="ECO:0007669"/>
    <property type="project" value="UniProtKB-EC"/>
</dbReference>
<dbReference type="NCBIfam" id="TIGR00745">
    <property type="entry name" value="apbA_panE"/>
    <property type="match status" value="1"/>
</dbReference>
<proteinExistence type="inferred from homology"/>
<dbReference type="GO" id="GO:0005737">
    <property type="term" value="C:cytoplasm"/>
    <property type="evidence" value="ECO:0007669"/>
    <property type="project" value="TreeGrafter"/>
</dbReference>
<dbReference type="UniPathway" id="UPA00028">
    <property type="reaction ID" value="UER00004"/>
</dbReference>
<dbReference type="GO" id="GO:0015940">
    <property type="term" value="P:pantothenate biosynthetic process"/>
    <property type="evidence" value="ECO:0007669"/>
    <property type="project" value="UniProtKB-UniPathway"/>
</dbReference>
<dbReference type="PANTHER" id="PTHR21708">
    <property type="entry name" value="PROBABLE 2-DEHYDROPANTOATE 2-REDUCTASE"/>
    <property type="match status" value="1"/>
</dbReference>
<keyword evidence="2 4" id="KW-0521">NADP</keyword>
<dbReference type="AlphaFoldDB" id="A0A8I1ABT4"/>
<protein>
    <recommendedName>
        <fullName evidence="4">2-dehydropantoate 2-reductase</fullName>
        <ecNumber evidence="4">1.1.1.169</ecNumber>
    </recommendedName>
    <alternativeName>
        <fullName evidence="4">Ketopantoate reductase</fullName>
    </alternativeName>
</protein>
<name>A0A8I1ABT4_THEIN</name>
<gene>
    <name evidence="7" type="ORF">I8U20_06365</name>
</gene>
<dbReference type="Proteomes" id="UP000633619">
    <property type="component" value="Unassembled WGS sequence"/>
</dbReference>
<evidence type="ECO:0000256" key="2">
    <source>
        <dbReference type="ARBA" id="ARBA00022857"/>
    </source>
</evidence>
<evidence type="ECO:0000259" key="5">
    <source>
        <dbReference type="Pfam" id="PF02558"/>
    </source>
</evidence>
<comment type="caution">
    <text evidence="7">The sequence shown here is derived from an EMBL/GenBank/DDBJ whole genome shotgun (WGS) entry which is preliminary data.</text>
</comment>
<keyword evidence="3 4" id="KW-0560">Oxidoreductase</keyword>
<dbReference type="InterPro" id="IPR013332">
    <property type="entry name" value="KPR_N"/>
</dbReference>
<feature type="domain" description="Ketopantoate reductase C-terminal" evidence="6">
    <location>
        <begin position="178"/>
        <end position="297"/>
    </location>
</feature>
<reference evidence="7 8" key="1">
    <citation type="submission" date="2020-12" db="EMBL/GenBank/DDBJ databases">
        <title>WGS of Thermoactinomyces spp.</title>
        <authorList>
            <person name="Cheng K."/>
        </authorList>
    </citation>
    <scope>NUCLEOTIDE SEQUENCE [LARGE SCALE GENOMIC DNA]</scope>
    <source>
        <strain evidence="8">CICC 10671\DSM 43846</strain>
    </source>
</reference>
<dbReference type="FunFam" id="1.10.1040.10:FF:000017">
    <property type="entry name" value="2-dehydropantoate 2-reductase"/>
    <property type="match status" value="1"/>
</dbReference>
<evidence type="ECO:0000256" key="4">
    <source>
        <dbReference type="RuleBase" id="RU362068"/>
    </source>
</evidence>
<evidence type="ECO:0000256" key="3">
    <source>
        <dbReference type="ARBA" id="ARBA00023002"/>
    </source>
</evidence>
<dbReference type="InterPro" id="IPR036291">
    <property type="entry name" value="NAD(P)-bd_dom_sf"/>
</dbReference>
<dbReference type="Pfam" id="PF08546">
    <property type="entry name" value="ApbA_C"/>
    <property type="match status" value="1"/>
</dbReference>
<dbReference type="InterPro" id="IPR008927">
    <property type="entry name" value="6-PGluconate_DH-like_C_sf"/>
</dbReference>
<evidence type="ECO:0000259" key="6">
    <source>
        <dbReference type="Pfam" id="PF08546"/>
    </source>
</evidence>
<dbReference type="PANTHER" id="PTHR21708:SF26">
    <property type="entry name" value="2-DEHYDROPANTOATE 2-REDUCTASE"/>
    <property type="match status" value="1"/>
</dbReference>
<dbReference type="InterPro" id="IPR013752">
    <property type="entry name" value="KPA_reductase"/>
</dbReference>
<evidence type="ECO:0000256" key="1">
    <source>
        <dbReference type="ARBA" id="ARBA00007870"/>
    </source>
</evidence>
<dbReference type="RefSeq" id="WP_181731284.1">
    <property type="nucleotide sequence ID" value="NZ_JACEIR010000002.1"/>
</dbReference>
<dbReference type="FunFam" id="3.40.50.720:FF:000307">
    <property type="entry name" value="2-dehydropantoate 2-reductase"/>
    <property type="match status" value="1"/>
</dbReference>
<dbReference type="Gene3D" id="3.40.50.720">
    <property type="entry name" value="NAD(P)-binding Rossmann-like Domain"/>
    <property type="match status" value="1"/>
</dbReference>
<dbReference type="SUPFAM" id="SSF51735">
    <property type="entry name" value="NAD(P)-binding Rossmann-fold domains"/>
    <property type="match status" value="1"/>
</dbReference>
<dbReference type="Gene3D" id="1.10.1040.10">
    <property type="entry name" value="N-(1-d-carboxylethyl)-l-norvaline Dehydrogenase, domain 2"/>
    <property type="match status" value="1"/>
</dbReference>